<gene>
    <name evidence="3" type="ORF">SFRICE_006963</name>
</gene>
<feature type="compositionally biased region" description="Polar residues" evidence="2">
    <location>
        <begin position="215"/>
        <end position="229"/>
    </location>
</feature>
<evidence type="ECO:0000256" key="2">
    <source>
        <dbReference type="SAM" id="MobiDB-lite"/>
    </source>
</evidence>
<feature type="compositionally biased region" description="Basic and acidic residues" evidence="2">
    <location>
        <begin position="627"/>
        <end position="652"/>
    </location>
</feature>
<dbReference type="InterPro" id="IPR005026">
    <property type="entry name" value="SAPAP"/>
</dbReference>
<reference evidence="3" key="1">
    <citation type="submission" date="2016-07" db="EMBL/GenBank/DDBJ databases">
        <authorList>
            <person name="Bretaudeau A."/>
        </authorList>
    </citation>
    <scope>NUCLEOTIDE SEQUENCE</scope>
    <source>
        <strain evidence="3">Rice</strain>
        <tissue evidence="3">Whole body</tissue>
    </source>
</reference>
<dbReference type="PANTHER" id="PTHR12353">
    <property type="entry name" value="DISKS LARGE-ASSOCIATED PROTEIN DAP SAP90/PSD-95-ASSOCIATED PROTEIN"/>
    <property type="match status" value="1"/>
</dbReference>
<evidence type="ECO:0000313" key="3">
    <source>
        <dbReference type="EMBL" id="SOQ45595.1"/>
    </source>
</evidence>
<feature type="region of interest" description="Disordered" evidence="2">
    <location>
        <begin position="84"/>
        <end position="255"/>
    </location>
</feature>
<feature type="compositionally biased region" description="Basic and acidic residues" evidence="2">
    <location>
        <begin position="683"/>
        <end position="696"/>
    </location>
</feature>
<dbReference type="Pfam" id="PF03359">
    <property type="entry name" value="GKAP"/>
    <property type="match status" value="1"/>
</dbReference>
<feature type="region of interest" description="Disordered" evidence="2">
    <location>
        <begin position="485"/>
        <end position="505"/>
    </location>
</feature>
<comment type="similarity">
    <text evidence="1">Belongs to the SAPAP family.</text>
</comment>
<dbReference type="PANTHER" id="PTHR12353:SF1">
    <property type="entry name" value="DISKS LARGE-ASSOCIATED PROTEIN 5"/>
    <property type="match status" value="1"/>
</dbReference>
<protein>
    <submittedName>
        <fullName evidence="3">SFRICE_006963</fullName>
    </submittedName>
</protein>
<organism evidence="3">
    <name type="scientific">Spodoptera frugiperda</name>
    <name type="common">Fall armyworm</name>
    <dbReference type="NCBI Taxonomy" id="7108"/>
    <lineage>
        <taxon>Eukaryota</taxon>
        <taxon>Metazoa</taxon>
        <taxon>Ecdysozoa</taxon>
        <taxon>Arthropoda</taxon>
        <taxon>Hexapoda</taxon>
        <taxon>Insecta</taxon>
        <taxon>Pterygota</taxon>
        <taxon>Neoptera</taxon>
        <taxon>Endopterygota</taxon>
        <taxon>Lepidoptera</taxon>
        <taxon>Glossata</taxon>
        <taxon>Ditrysia</taxon>
        <taxon>Noctuoidea</taxon>
        <taxon>Noctuidae</taxon>
        <taxon>Amphipyrinae</taxon>
        <taxon>Spodoptera</taxon>
    </lineage>
</organism>
<feature type="compositionally biased region" description="Basic and acidic residues" evidence="2">
    <location>
        <begin position="239"/>
        <end position="252"/>
    </location>
</feature>
<proteinExistence type="inferred from homology"/>
<name>A0A2H1VXN3_SPOFR</name>
<dbReference type="EMBL" id="ODYU01005074">
    <property type="protein sequence ID" value="SOQ45595.1"/>
    <property type="molecule type" value="Genomic_DNA"/>
</dbReference>
<accession>A0A2H1VXN3</accession>
<feature type="compositionally biased region" description="Polar residues" evidence="2">
    <location>
        <begin position="150"/>
        <end position="163"/>
    </location>
</feature>
<sequence length="710" mass="79920">MEKSFDFGRLLKNHEKKHKSKPSQFGSVAGGVLWMHHFGLRSQYFQPSEQNKLVLQVQKRLENNLKYRKSSRLTVFDNLRNLSKCESPAPVSNVQSKVEHRRQQLEKWKEEKEKKKKEAASQKKKPFVAGVPHAPLKFVPPPPPPKPMPSTSGRVTRSQSARNSVKPKENKELKAASQSFAPKNAAFKPPEIKTLAKLPKLLAPKKSLPAPSSPQVVTKPSRRSTPNVTPNRPVPRSESSSEERLRSPKSLDDIQMTPEQIAEEVKHISPCVTMSRGKDNARKEMKKKLDEGLLDEDASHMESVDHFRRQLASEIKRMTEMCETWDKISEQTVLPESVQEAVLSAVGQARLLMSQKLQQFASLVERCARPEPGTALITPADLHGFWDMVFMQVENVDMRFKKLEELRLCGWVEDKPVEVKKKVVRPNAIAKKAAKPTGGPSRLREMIAAARKAKKEQEEVVQVTLQPPPEDSKTFEAGFFSVRSPVRSPARTSHSPAPRTPASKNSLLKAVLSSEAKKASASKNSASFAMLRASVFGKNVECEGIALLPQTPTPLTPINLYATPGRSILKGANTNTNNKSTRKSIKMVLFNRSDTDIQDVSYRTPESEINEDKPQEIQMDSGISSMDTEKNENKENSRRKSKLVRQDAEDRSPVLTRSRRKSMNTTVDEDVNTPRRSSRKKVLHESEDNTIEEKPKRSTRRRKSGVQVQN</sequence>
<dbReference type="AlphaFoldDB" id="A0A2H1VXN3"/>
<feature type="compositionally biased region" description="Basic and acidic residues" evidence="2">
    <location>
        <begin position="97"/>
        <end position="121"/>
    </location>
</feature>
<feature type="region of interest" description="Disordered" evidence="2">
    <location>
        <begin position="599"/>
        <end position="710"/>
    </location>
</feature>
<evidence type="ECO:0000256" key="1">
    <source>
        <dbReference type="ARBA" id="ARBA00008839"/>
    </source>
</evidence>
<feature type="compositionally biased region" description="Pro residues" evidence="2">
    <location>
        <begin position="138"/>
        <end position="148"/>
    </location>
</feature>
<dbReference type="GO" id="GO:0023052">
    <property type="term" value="P:signaling"/>
    <property type="evidence" value="ECO:0007669"/>
    <property type="project" value="InterPro"/>
</dbReference>
<feature type="compositionally biased region" description="Low complexity" evidence="2">
    <location>
        <begin position="195"/>
        <end position="214"/>
    </location>
</feature>